<dbReference type="InterPro" id="IPR053037">
    <property type="entry name" value="Pericyclase_pydY-like"/>
</dbReference>
<comment type="caution">
    <text evidence="1">The sequence shown here is derived from an EMBL/GenBank/DDBJ whole genome shotgun (WGS) entry which is preliminary data.</text>
</comment>
<accession>A0ABR0SV28</accession>
<dbReference type="PANTHER" id="PTHR38115">
    <property type="entry name" value="LIPOCALIN-LIKE DOMAIN-CONTAINING PROTEIN"/>
    <property type="match status" value="1"/>
</dbReference>
<keyword evidence="2" id="KW-1185">Reference proteome</keyword>
<sequence>MSVPTSKNLGNFAGIWAFNAQKSDLHKLGDYFKLKGAKSTGDQKKDIDHIGIEITSPDFASTTKWDHCLDYEWRNYEDAIDGVGQMRTGYISLGEIEETYLKGEWLEGEGEVARPDGKNLVMNEIKSKNHGWVETQIWGFEKVDGERKHTKRVRLVTAQGEVIEMRAVYDFVEE</sequence>
<evidence type="ECO:0000313" key="2">
    <source>
        <dbReference type="Proteomes" id="UP001338125"/>
    </source>
</evidence>
<dbReference type="Proteomes" id="UP001338125">
    <property type="component" value="Unassembled WGS sequence"/>
</dbReference>
<dbReference type="EMBL" id="JAVFKD010000004">
    <property type="protein sequence ID" value="KAK5995994.1"/>
    <property type="molecule type" value="Genomic_DNA"/>
</dbReference>
<protein>
    <recommendedName>
        <fullName evidence="3">LCCL domain-containing protein</fullName>
    </recommendedName>
</protein>
<name>A0ABR0SV28_9HYPO</name>
<dbReference type="PANTHER" id="PTHR38115:SF1">
    <property type="entry name" value="LIPOCALIN-LIKE DOMAIN-CONTAINING PROTEIN"/>
    <property type="match status" value="1"/>
</dbReference>
<proteinExistence type="predicted"/>
<gene>
    <name evidence="1" type="ORF">PT974_04416</name>
</gene>
<organism evidence="1 2">
    <name type="scientific">Cladobotryum mycophilum</name>
    <dbReference type="NCBI Taxonomy" id="491253"/>
    <lineage>
        <taxon>Eukaryota</taxon>
        <taxon>Fungi</taxon>
        <taxon>Dikarya</taxon>
        <taxon>Ascomycota</taxon>
        <taxon>Pezizomycotina</taxon>
        <taxon>Sordariomycetes</taxon>
        <taxon>Hypocreomycetidae</taxon>
        <taxon>Hypocreales</taxon>
        <taxon>Hypocreaceae</taxon>
        <taxon>Cladobotryum</taxon>
    </lineage>
</organism>
<evidence type="ECO:0000313" key="1">
    <source>
        <dbReference type="EMBL" id="KAK5995994.1"/>
    </source>
</evidence>
<reference evidence="1 2" key="1">
    <citation type="submission" date="2024-01" db="EMBL/GenBank/DDBJ databases">
        <title>Complete genome of Cladobotryum mycophilum ATHUM6906.</title>
        <authorList>
            <person name="Christinaki A.C."/>
            <person name="Myridakis A.I."/>
            <person name="Kouvelis V.N."/>
        </authorList>
    </citation>
    <scope>NUCLEOTIDE SEQUENCE [LARGE SCALE GENOMIC DNA]</scope>
    <source>
        <strain evidence="1 2">ATHUM6906</strain>
    </source>
</reference>
<evidence type="ECO:0008006" key="3">
    <source>
        <dbReference type="Google" id="ProtNLM"/>
    </source>
</evidence>